<dbReference type="InterPro" id="IPR013538">
    <property type="entry name" value="ASHA1/2-like_C"/>
</dbReference>
<dbReference type="Proteomes" id="UP000223913">
    <property type="component" value="Unassembled WGS sequence"/>
</dbReference>
<feature type="domain" description="Activator of Hsp90 ATPase homologue 1/2-like C-terminal" evidence="2">
    <location>
        <begin position="14"/>
        <end position="141"/>
    </location>
</feature>
<sequence length="142" mass="16466">MSKEIIARTSILLDAPVATVWNAVTDPAEVKKYFFGTDLVTSWKVGEPIYFRGEWEGQAYEDKGTVLRYEPQKQLQYDYFSSFSDKEDLPENYQTITYEVEPRDGKTLLSITQTNVPTTEQKDHSEENWNMVLQELKKLVEG</sequence>
<dbReference type="RefSeq" id="WP_099151773.1">
    <property type="nucleotide sequence ID" value="NZ_PDUD01000024.1"/>
</dbReference>
<dbReference type="SUPFAM" id="SSF55961">
    <property type="entry name" value="Bet v1-like"/>
    <property type="match status" value="1"/>
</dbReference>
<dbReference type="AlphaFoldDB" id="A0A2D0N872"/>
<evidence type="ECO:0000313" key="3">
    <source>
        <dbReference type="EMBL" id="PHN04714.1"/>
    </source>
</evidence>
<accession>A0A2D0N872</accession>
<proteinExistence type="inferred from homology"/>
<organism evidence="3 4">
    <name type="scientific">Flavilitoribacter nigricans (strain ATCC 23147 / DSM 23189 / NBRC 102662 / NCIMB 1420 / SS-2)</name>
    <name type="common">Lewinella nigricans</name>
    <dbReference type="NCBI Taxonomy" id="1122177"/>
    <lineage>
        <taxon>Bacteria</taxon>
        <taxon>Pseudomonadati</taxon>
        <taxon>Bacteroidota</taxon>
        <taxon>Saprospiria</taxon>
        <taxon>Saprospirales</taxon>
        <taxon>Lewinellaceae</taxon>
        <taxon>Flavilitoribacter</taxon>
    </lineage>
</organism>
<dbReference type="EMBL" id="PDUD01000024">
    <property type="protein sequence ID" value="PHN04714.1"/>
    <property type="molecule type" value="Genomic_DNA"/>
</dbReference>
<gene>
    <name evidence="3" type="ORF">CRP01_19560</name>
</gene>
<evidence type="ECO:0000256" key="1">
    <source>
        <dbReference type="ARBA" id="ARBA00006817"/>
    </source>
</evidence>
<name>A0A2D0N872_FLAN2</name>
<evidence type="ECO:0000313" key="4">
    <source>
        <dbReference type="Proteomes" id="UP000223913"/>
    </source>
</evidence>
<reference evidence="3 4" key="1">
    <citation type="submission" date="2017-10" db="EMBL/GenBank/DDBJ databases">
        <title>The draft genome sequence of Lewinella nigricans NBRC 102662.</title>
        <authorList>
            <person name="Wang K."/>
        </authorList>
    </citation>
    <scope>NUCLEOTIDE SEQUENCE [LARGE SCALE GENOMIC DNA]</scope>
    <source>
        <strain evidence="3 4">NBRC 102662</strain>
    </source>
</reference>
<comment type="caution">
    <text evidence="3">The sequence shown here is derived from an EMBL/GenBank/DDBJ whole genome shotgun (WGS) entry which is preliminary data.</text>
</comment>
<dbReference type="InterPro" id="IPR023393">
    <property type="entry name" value="START-like_dom_sf"/>
</dbReference>
<dbReference type="OrthoDB" id="2355173at2"/>
<dbReference type="CDD" id="cd07814">
    <property type="entry name" value="SRPBCC_CalC_Aha1-like"/>
    <property type="match status" value="1"/>
</dbReference>
<evidence type="ECO:0000259" key="2">
    <source>
        <dbReference type="Pfam" id="PF08327"/>
    </source>
</evidence>
<protein>
    <submittedName>
        <fullName evidence="3">ATPase</fullName>
    </submittedName>
</protein>
<comment type="similarity">
    <text evidence="1">Belongs to the AHA1 family.</text>
</comment>
<dbReference type="Pfam" id="PF08327">
    <property type="entry name" value="AHSA1"/>
    <property type="match status" value="1"/>
</dbReference>
<dbReference type="Gene3D" id="3.30.530.20">
    <property type="match status" value="1"/>
</dbReference>
<keyword evidence="4" id="KW-1185">Reference proteome</keyword>